<proteinExistence type="predicted"/>
<feature type="compositionally biased region" description="Low complexity" evidence="1">
    <location>
        <begin position="194"/>
        <end position="207"/>
    </location>
</feature>
<organism evidence="2 3">
    <name type="scientific">Crassostrea virginica</name>
    <name type="common">Eastern oyster</name>
    <dbReference type="NCBI Taxonomy" id="6565"/>
    <lineage>
        <taxon>Eukaryota</taxon>
        <taxon>Metazoa</taxon>
        <taxon>Spiralia</taxon>
        <taxon>Lophotrochozoa</taxon>
        <taxon>Mollusca</taxon>
        <taxon>Bivalvia</taxon>
        <taxon>Autobranchia</taxon>
        <taxon>Pteriomorphia</taxon>
        <taxon>Ostreida</taxon>
        <taxon>Ostreoidea</taxon>
        <taxon>Ostreidae</taxon>
        <taxon>Crassostrea</taxon>
    </lineage>
</organism>
<feature type="region of interest" description="Disordered" evidence="1">
    <location>
        <begin position="359"/>
        <end position="389"/>
    </location>
</feature>
<evidence type="ECO:0000313" key="2">
    <source>
        <dbReference type="Proteomes" id="UP000694844"/>
    </source>
</evidence>
<dbReference type="Proteomes" id="UP000694844">
    <property type="component" value="Chromosome 9"/>
</dbReference>
<evidence type="ECO:0000256" key="1">
    <source>
        <dbReference type="SAM" id="MobiDB-lite"/>
    </source>
</evidence>
<feature type="region of interest" description="Disordered" evidence="1">
    <location>
        <begin position="127"/>
        <end position="312"/>
    </location>
</feature>
<dbReference type="KEGG" id="cvn:111113551"/>
<feature type="compositionally biased region" description="Basic and acidic residues" evidence="1">
    <location>
        <begin position="141"/>
        <end position="172"/>
    </location>
</feature>
<sequence length="428" mass="48045">MSKNIVIKSPAKNKNDSDFLPSSSPISVRSQSSEDFDLKYLKKRIDSSTWKKEKLDLAFINLPNADETTKFLDLVKTLVDAPLASESPNMFLSSSFYNTPNVEGSYLSQGSRTVNGTSWRRYKQESFASVDHSEDEGDSIWVRRDPESSKSEPELNKHSLNSKKDKKEKGDKSFLPIKAMKSMFGSSKKEKTSKSGSKLSLSSSKESLQSNKINMNEIVKQVEKEHEKDREKEKKEKAKQREKLKEKAKLDFALEKAKAKEAAKLEKERAKEKEKAKLEKEKAKAEKEKLKNVKKSDSRKSSVADESSLSVKDLDLSVKSQDVFAPVNHKTSPPQAALIQPFNYTPKDNQKCLENSMTEPLDQSLNKSLNPALNSSANWSQSSGSGTNAHMTKTEMLLARRRMNSVNKGEDGEEEVAKKKTGCMVTTV</sequence>
<reference evidence="3" key="1">
    <citation type="submission" date="2025-08" db="UniProtKB">
        <authorList>
            <consortium name="RefSeq"/>
        </authorList>
    </citation>
    <scope>IDENTIFICATION</scope>
    <source>
        <tissue evidence="3">Whole sample</tissue>
    </source>
</reference>
<dbReference type="GeneID" id="111113551"/>
<feature type="compositionally biased region" description="Low complexity" evidence="1">
    <location>
        <begin position="374"/>
        <end position="386"/>
    </location>
</feature>
<name>A0A8B8BXH0_CRAVI</name>
<keyword evidence="2" id="KW-1185">Reference proteome</keyword>
<feature type="region of interest" description="Disordered" evidence="1">
    <location>
        <begin position="405"/>
        <end position="428"/>
    </location>
</feature>
<evidence type="ECO:0000313" key="3">
    <source>
        <dbReference type="RefSeq" id="XP_022307551.1"/>
    </source>
</evidence>
<protein>
    <submittedName>
        <fullName evidence="3">Uncharacterized protein</fullName>
    </submittedName>
</protein>
<dbReference type="RefSeq" id="XP_022307551.1">
    <property type="nucleotide sequence ID" value="XM_022451843.1"/>
</dbReference>
<feature type="compositionally biased region" description="Low complexity" evidence="1">
    <location>
        <begin position="22"/>
        <end position="31"/>
    </location>
</feature>
<gene>
    <name evidence="3" type="primary">LOC111113551</name>
</gene>
<feature type="compositionally biased region" description="Basic and acidic residues" evidence="1">
    <location>
        <begin position="220"/>
        <end position="303"/>
    </location>
</feature>
<dbReference type="AlphaFoldDB" id="A0A8B8BXH0"/>
<feature type="region of interest" description="Disordered" evidence="1">
    <location>
        <begin position="1"/>
        <end position="31"/>
    </location>
</feature>
<accession>A0A8B8BXH0</accession>
<feature type="compositionally biased region" description="Polar residues" evidence="1">
    <location>
        <begin position="359"/>
        <end position="373"/>
    </location>
</feature>